<feature type="region of interest" description="Disordered" evidence="1">
    <location>
        <begin position="234"/>
        <end position="260"/>
    </location>
</feature>
<organism evidence="2 3">
    <name type="scientific">Rhizoctonia solani</name>
    <dbReference type="NCBI Taxonomy" id="456999"/>
    <lineage>
        <taxon>Eukaryota</taxon>
        <taxon>Fungi</taxon>
        <taxon>Dikarya</taxon>
        <taxon>Basidiomycota</taxon>
        <taxon>Agaricomycotina</taxon>
        <taxon>Agaricomycetes</taxon>
        <taxon>Cantharellales</taxon>
        <taxon>Ceratobasidiaceae</taxon>
        <taxon>Rhizoctonia</taxon>
    </lineage>
</organism>
<dbReference type="AlphaFoldDB" id="A0A8H3CGQ5"/>
<comment type="caution">
    <text evidence="2">The sequence shown here is derived from an EMBL/GenBank/DDBJ whole genome shotgun (WGS) entry which is preliminary data.</text>
</comment>
<dbReference type="EMBL" id="CAJMWX010001344">
    <property type="protein sequence ID" value="CAE6482641.1"/>
    <property type="molecule type" value="Genomic_DNA"/>
</dbReference>
<feature type="region of interest" description="Disordered" evidence="1">
    <location>
        <begin position="1"/>
        <end position="26"/>
    </location>
</feature>
<evidence type="ECO:0000313" key="2">
    <source>
        <dbReference type="EMBL" id="CAE6482641.1"/>
    </source>
</evidence>
<dbReference type="Proteomes" id="UP000663888">
    <property type="component" value="Unassembled WGS sequence"/>
</dbReference>
<feature type="region of interest" description="Disordered" evidence="1">
    <location>
        <begin position="126"/>
        <end position="145"/>
    </location>
</feature>
<feature type="compositionally biased region" description="Low complexity" evidence="1">
    <location>
        <begin position="126"/>
        <end position="136"/>
    </location>
</feature>
<feature type="region of interest" description="Disordered" evidence="1">
    <location>
        <begin position="292"/>
        <end position="318"/>
    </location>
</feature>
<evidence type="ECO:0000313" key="3">
    <source>
        <dbReference type="Proteomes" id="UP000663888"/>
    </source>
</evidence>
<gene>
    <name evidence="2" type="ORF">RDB_LOCUS127104</name>
</gene>
<name>A0A8H3CGQ5_9AGAM</name>
<feature type="compositionally biased region" description="Low complexity" evidence="1">
    <location>
        <begin position="1"/>
        <end position="10"/>
    </location>
</feature>
<reference evidence="2" key="1">
    <citation type="submission" date="2021-01" db="EMBL/GenBank/DDBJ databases">
        <authorList>
            <person name="Kaushik A."/>
        </authorList>
    </citation>
    <scope>NUCLEOTIDE SEQUENCE</scope>
    <source>
        <strain evidence="2">AG4-R118</strain>
    </source>
</reference>
<sequence>MSNYPGAYIPPLAPAAAPPRRTYGKKRILDPELLDIRDSNLPIKKSRTLAPLPINGSKSSPLPKQAVVLSSSPIKRVGQDQNLLDSPFLEPKSKSKRGMLRRTSSTRKPPILQALPKPVTSRHFSLNQNQNQSNNLKPKHQDELRRKTSEATTTVSVTAYGNQSWLVPPPPRPRATRTRYMSFGDAELSFNPPAESTLHQGSPTPRASMHKYRKRHDSILSTDSDDDGDTISVTRIFGAPPLPPKVKPKPRVSMDLDVDDDVTPRAPPFIEQLYRSRSGSVNATVRPLNLSFRQADETDADDEMDANREPPVKRADPGLRALADACASMGLDEPDRSTSPAARHHPSSPTDRPALKRHRKTRSVPGPDRASTRPLSPRAVQRLSQWPRVGMRIETKALSPNEDIDMFATYDFDKGIMSDS</sequence>
<feature type="compositionally biased region" description="Basic and acidic residues" evidence="1">
    <location>
        <begin position="305"/>
        <end position="317"/>
    </location>
</feature>
<feature type="region of interest" description="Disordered" evidence="1">
    <location>
        <begin position="76"/>
        <end position="119"/>
    </location>
</feature>
<protein>
    <submittedName>
        <fullName evidence="2">Uncharacterized protein</fullName>
    </submittedName>
</protein>
<feature type="region of interest" description="Disordered" evidence="1">
    <location>
        <begin position="330"/>
        <end position="384"/>
    </location>
</feature>
<evidence type="ECO:0000256" key="1">
    <source>
        <dbReference type="SAM" id="MobiDB-lite"/>
    </source>
</evidence>
<accession>A0A8H3CGQ5</accession>
<proteinExistence type="predicted"/>